<accession>A0ABT8J2C6</accession>
<comment type="similarity">
    <text evidence="2 5">Belongs to the pseudouridine synthase TruB family. Type 1 subfamily.</text>
</comment>
<sequence length="303" mass="31516">MIGSGLILIDKPAGLTSHDVVARVRRAAGTRKVGHAGTLDPMATGLLIVGLNSSTRLLTYIVGADKEYFATIRLGAASTTDDAEGELLEPAGQEALDAVAADAIATGIAGLTGEIDQVPSSVSAIKVDGKRAYARVRAGEQVELKARAVTVAEFELLETRREAGAIDLDVRVVCSSGTYIRSLARDLGAGLGVGGHLTALRRSRVGAFHVRDAHDLATLDPAAALVPAVDAATRLFERLDLTEQQAIDLTHGRRIHVADREGPGGEPVAAVAPNGALVGLVEFRGKEARTLVNFPTDEAVSPA</sequence>
<dbReference type="InterPro" id="IPR032819">
    <property type="entry name" value="TruB_C"/>
</dbReference>
<dbReference type="Gene3D" id="2.30.130.10">
    <property type="entry name" value="PUA domain"/>
    <property type="match status" value="1"/>
</dbReference>
<dbReference type="NCBIfam" id="TIGR00431">
    <property type="entry name" value="TruB"/>
    <property type="match status" value="1"/>
</dbReference>
<dbReference type="GO" id="GO:0160148">
    <property type="term" value="F:tRNA pseudouridine(55) synthase activity"/>
    <property type="evidence" value="ECO:0007669"/>
    <property type="project" value="UniProtKB-EC"/>
</dbReference>
<dbReference type="Gene3D" id="3.30.2350.10">
    <property type="entry name" value="Pseudouridine synthase"/>
    <property type="match status" value="1"/>
</dbReference>
<keyword evidence="3 5" id="KW-0819">tRNA processing</keyword>
<evidence type="ECO:0000256" key="1">
    <source>
        <dbReference type="ARBA" id="ARBA00000385"/>
    </source>
</evidence>
<proteinExistence type="inferred from homology"/>
<dbReference type="EMBL" id="JAROCB010000004">
    <property type="protein sequence ID" value="MDN4598756.1"/>
    <property type="molecule type" value="Genomic_DNA"/>
</dbReference>
<dbReference type="Proteomes" id="UP001174210">
    <property type="component" value="Unassembled WGS sequence"/>
</dbReference>
<dbReference type="InterPro" id="IPR014780">
    <property type="entry name" value="tRNA_psdUridine_synth_TruB"/>
</dbReference>
<comment type="catalytic activity">
    <reaction evidence="1 5">
        <text>uridine(55) in tRNA = pseudouridine(55) in tRNA</text>
        <dbReference type="Rhea" id="RHEA:42532"/>
        <dbReference type="Rhea" id="RHEA-COMP:10101"/>
        <dbReference type="Rhea" id="RHEA-COMP:10102"/>
        <dbReference type="ChEBI" id="CHEBI:65314"/>
        <dbReference type="ChEBI" id="CHEBI:65315"/>
        <dbReference type="EC" id="5.4.99.25"/>
    </reaction>
</comment>
<dbReference type="InterPro" id="IPR015225">
    <property type="entry name" value="tRNA_psdUridine_synth_fam2_C"/>
</dbReference>
<keyword evidence="10" id="KW-1185">Reference proteome</keyword>
<dbReference type="InterPro" id="IPR020103">
    <property type="entry name" value="PsdUridine_synth_cat_dom_sf"/>
</dbReference>
<dbReference type="RefSeq" id="WP_301220094.1">
    <property type="nucleotide sequence ID" value="NZ_JAROCB010000004.1"/>
</dbReference>
<organism evidence="9 10">
    <name type="scientific">Leifsonia virtsii</name>
    <dbReference type="NCBI Taxonomy" id="3035915"/>
    <lineage>
        <taxon>Bacteria</taxon>
        <taxon>Bacillati</taxon>
        <taxon>Actinomycetota</taxon>
        <taxon>Actinomycetes</taxon>
        <taxon>Micrococcales</taxon>
        <taxon>Microbacteriaceae</taxon>
        <taxon>Leifsonia</taxon>
    </lineage>
</organism>
<reference evidence="9" key="1">
    <citation type="submission" date="2023-03" db="EMBL/GenBank/DDBJ databases">
        <title>MT1 and MT2 Draft Genomes of Novel Species.</title>
        <authorList>
            <person name="Venkateswaran K."/>
        </authorList>
    </citation>
    <scope>NUCLEOTIDE SEQUENCE</scope>
    <source>
        <strain evidence="9">F6_8S_P_1A</strain>
    </source>
</reference>
<dbReference type="InterPro" id="IPR015947">
    <property type="entry name" value="PUA-like_sf"/>
</dbReference>
<feature type="domain" description="tRNA pseudouridylate synthase B C-terminal" evidence="8">
    <location>
        <begin position="181"/>
        <end position="225"/>
    </location>
</feature>
<dbReference type="PANTHER" id="PTHR13767:SF2">
    <property type="entry name" value="PSEUDOURIDYLATE SYNTHASE TRUB1"/>
    <property type="match status" value="1"/>
</dbReference>
<feature type="domain" description="Pseudouridine synthase II N-terminal" evidence="6">
    <location>
        <begin position="25"/>
        <end position="180"/>
    </location>
</feature>
<dbReference type="CDD" id="cd02573">
    <property type="entry name" value="PseudoU_synth_EcTruB"/>
    <property type="match status" value="1"/>
</dbReference>
<dbReference type="SUPFAM" id="SSF88697">
    <property type="entry name" value="PUA domain-like"/>
    <property type="match status" value="1"/>
</dbReference>
<comment type="function">
    <text evidence="5">Responsible for synthesis of pseudouridine from uracil-55 in the psi GC loop of transfer RNAs.</text>
</comment>
<feature type="domain" description="tRNA pseudouridine synthase II TruB subfamily 2 C-terminal" evidence="7">
    <location>
        <begin position="236"/>
        <end position="295"/>
    </location>
</feature>
<comment type="caution">
    <text evidence="9">The sequence shown here is derived from an EMBL/GenBank/DDBJ whole genome shotgun (WGS) entry which is preliminary data.</text>
</comment>
<evidence type="ECO:0000259" key="8">
    <source>
        <dbReference type="Pfam" id="PF16198"/>
    </source>
</evidence>
<evidence type="ECO:0000259" key="6">
    <source>
        <dbReference type="Pfam" id="PF01509"/>
    </source>
</evidence>
<evidence type="ECO:0000256" key="4">
    <source>
        <dbReference type="ARBA" id="ARBA00023235"/>
    </source>
</evidence>
<dbReference type="HAMAP" id="MF_01080">
    <property type="entry name" value="TruB_bact"/>
    <property type="match status" value="1"/>
</dbReference>
<dbReference type="Pfam" id="PF09142">
    <property type="entry name" value="TruB_C"/>
    <property type="match status" value="1"/>
</dbReference>
<dbReference type="EC" id="5.4.99.25" evidence="5"/>
<dbReference type="SUPFAM" id="SSF55120">
    <property type="entry name" value="Pseudouridine synthase"/>
    <property type="match status" value="1"/>
</dbReference>
<keyword evidence="4 5" id="KW-0413">Isomerase</keyword>
<evidence type="ECO:0000256" key="3">
    <source>
        <dbReference type="ARBA" id="ARBA00022694"/>
    </source>
</evidence>
<gene>
    <name evidence="5 9" type="primary">truB</name>
    <name evidence="9" type="ORF">P5G59_16505</name>
</gene>
<evidence type="ECO:0000256" key="5">
    <source>
        <dbReference type="HAMAP-Rule" id="MF_01080"/>
    </source>
</evidence>
<evidence type="ECO:0000256" key="2">
    <source>
        <dbReference type="ARBA" id="ARBA00005642"/>
    </source>
</evidence>
<dbReference type="Pfam" id="PF01509">
    <property type="entry name" value="TruB_N"/>
    <property type="match status" value="1"/>
</dbReference>
<dbReference type="PANTHER" id="PTHR13767">
    <property type="entry name" value="TRNA-PSEUDOURIDINE SYNTHASE"/>
    <property type="match status" value="1"/>
</dbReference>
<protein>
    <recommendedName>
        <fullName evidence="5">tRNA pseudouridine synthase B</fullName>
        <ecNumber evidence="5">5.4.99.25</ecNumber>
    </recommendedName>
    <alternativeName>
        <fullName evidence="5">tRNA pseudouridine(55) synthase</fullName>
        <shortName evidence="5">Psi55 synthase</shortName>
    </alternativeName>
    <alternativeName>
        <fullName evidence="5">tRNA pseudouridylate synthase</fullName>
    </alternativeName>
    <alternativeName>
        <fullName evidence="5">tRNA-uridine isomerase</fullName>
    </alternativeName>
</protein>
<name>A0ABT8J2C6_9MICO</name>
<evidence type="ECO:0000313" key="10">
    <source>
        <dbReference type="Proteomes" id="UP001174210"/>
    </source>
</evidence>
<evidence type="ECO:0000259" key="7">
    <source>
        <dbReference type="Pfam" id="PF09142"/>
    </source>
</evidence>
<feature type="active site" description="Nucleophile" evidence="5">
    <location>
        <position position="40"/>
    </location>
</feature>
<dbReference type="Pfam" id="PF16198">
    <property type="entry name" value="TruB_C_2"/>
    <property type="match status" value="1"/>
</dbReference>
<dbReference type="InterPro" id="IPR036974">
    <property type="entry name" value="PUA_sf"/>
</dbReference>
<dbReference type="InterPro" id="IPR002501">
    <property type="entry name" value="PsdUridine_synth_N"/>
</dbReference>
<evidence type="ECO:0000313" key="9">
    <source>
        <dbReference type="EMBL" id="MDN4598756.1"/>
    </source>
</evidence>